<dbReference type="EMBL" id="JAGEPF010000015">
    <property type="protein sequence ID" value="MBO2460878.1"/>
    <property type="molecule type" value="Genomic_DNA"/>
</dbReference>
<name>A0ABS3RWN6_9ACTN</name>
<evidence type="ECO:0000313" key="3">
    <source>
        <dbReference type="Proteomes" id="UP000680206"/>
    </source>
</evidence>
<dbReference type="Proteomes" id="UP000680206">
    <property type="component" value="Unassembled WGS sequence"/>
</dbReference>
<evidence type="ECO:0000313" key="2">
    <source>
        <dbReference type="EMBL" id="MBO2460878.1"/>
    </source>
</evidence>
<protein>
    <submittedName>
        <fullName evidence="2">CGNR zinc finger domain-containing protein</fullName>
    </submittedName>
</protein>
<dbReference type="RefSeq" id="WP_208244254.1">
    <property type="nucleotide sequence ID" value="NZ_JAGEPF010000015.1"/>
</dbReference>
<sequence>MEFTFVSGDLALDLAGTVQHRRDDRRDLLTSPGDLARWSAAAGLLTDPPEMSAGDLAAAVALREAIYRCATAVLHGAPLAAADRGLINLRAAAAPPVPRLTAGGAVHRDGDAAAVLAAAARAAVDLLAAAAAPGGDDTDGADGTGRGVLKQCQADPCTRLYLDTSRRRTRRWCDMRQCGNRAKAAAFRARRTPGRDG</sequence>
<evidence type="ECO:0000259" key="1">
    <source>
        <dbReference type="Pfam" id="PF11706"/>
    </source>
</evidence>
<dbReference type="PANTHER" id="PTHR35525:SF3">
    <property type="entry name" value="BLL6575 PROTEIN"/>
    <property type="match status" value="1"/>
</dbReference>
<dbReference type="InterPro" id="IPR010852">
    <property type="entry name" value="ABATE"/>
</dbReference>
<dbReference type="Pfam" id="PF07336">
    <property type="entry name" value="ABATE"/>
    <property type="match status" value="1"/>
</dbReference>
<dbReference type="SUPFAM" id="SSF160904">
    <property type="entry name" value="Jann2411-like"/>
    <property type="match status" value="1"/>
</dbReference>
<reference evidence="2 3" key="1">
    <citation type="submission" date="2021-03" db="EMBL/GenBank/DDBJ databases">
        <title>Actinomadura violae sp. nov., isolated from lichen in Thailand.</title>
        <authorList>
            <person name="Kanchanasin P."/>
            <person name="Saeng-In P."/>
            <person name="Phongsopitanun W."/>
            <person name="Yuki M."/>
            <person name="Kudo T."/>
            <person name="Ohkuma M."/>
            <person name="Tanasupawat S."/>
        </authorList>
    </citation>
    <scope>NUCLEOTIDE SEQUENCE [LARGE SCALE GENOMIC DNA]</scope>
    <source>
        <strain evidence="2 3">LCR2-06</strain>
    </source>
</reference>
<dbReference type="Pfam" id="PF11706">
    <property type="entry name" value="zf-CGNR"/>
    <property type="match status" value="1"/>
</dbReference>
<keyword evidence="3" id="KW-1185">Reference proteome</keyword>
<gene>
    <name evidence="2" type="ORF">J4709_25155</name>
</gene>
<dbReference type="InterPro" id="IPR023286">
    <property type="entry name" value="ABATE_dom_sf"/>
</dbReference>
<dbReference type="InterPro" id="IPR021005">
    <property type="entry name" value="Znf_CGNR"/>
</dbReference>
<accession>A0ABS3RWN6</accession>
<feature type="domain" description="Zinc finger CGNR" evidence="1">
    <location>
        <begin position="149"/>
        <end position="191"/>
    </location>
</feature>
<organism evidence="2 3">
    <name type="scientific">Actinomadura violacea</name>
    <dbReference type="NCBI Taxonomy" id="2819934"/>
    <lineage>
        <taxon>Bacteria</taxon>
        <taxon>Bacillati</taxon>
        <taxon>Actinomycetota</taxon>
        <taxon>Actinomycetes</taxon>
        <taxon>Streptosporangiales</taxon>
        <taxon>Thermomonosporaceae</taxon>
        <taxon>Actinomadura</taxon>
    </lineage>
</organism>
<proteinExistence type="predicted"/>
<comment type="caution">
    <text evidence="2">The sequence shown here is derived from an EMBL/GenBank/DDBJ whole genome shotgun (WGS) entry which is preliminary data.</text>
</comment>
<dbReference type="PANTHER" id="PTHR35525">
    <property type="entry name" value="BLL6575 PROTEIN"/>
    <property type="match status" value="1"/>
</dbReference>
<dbReference type="Gene3D" id="1.10.3300.10">
    <property type="entry name" value="Jann2411-like domain"/>
    <property type="match status" value="1"/>
</dbReference>